<dbReference type="GO" id="GO:0006303">
    <property type="term" value="P:double-strand break repair via nonhomologous end joining"/>
    <property type="evidence" value="ECO:0007669"/>
    <property type="project" value="TreeGrafter"/>
</dbReference>
<dbReference type="EMBL" id="AZHB01000005">
    <property type="protein sequence ID" value="OAA69646.1"/>
    <property type="molecule type" value="Genomic_DNA"/>
</dbReference>
<evidence type="ECO:0000256" key="1">
    <source>
        <dbReference type="ARBA" id="ARBA00022722"/>
    </source>
</evidence>
<accession>A0A168B5G9</accession>
<dbReference type="GO" id="GO:0035312">
    <property type="term" value="F:5'-3' DNA exonuclease activity"/>
    <property type="evidence" value="ECO:0007669"/>
    <property type="project" value="TreeGrafter"/>
</dbReference>
<comment type="caution">
    <text evidence="5">The sequence shown here is derived from an EMBL/GenBank/DDBJ whole genome shotgun (WGS) entry which is preliminary data.</text>
</comment>
<evidence type="ECO:0000256" key="2">
    <source>
        <dbReference type="ARBA" id="ARBA00022801"/>
    </source>
</evidence>
<dbReference type="AlphaFoldDB" id="A0A168B5G9"/>
<keyword evidence="1" id="KW-0540">Nuclease</keyword>
<dbReference type="GeneID" id="30019208"/>
<keyword evidence="3" id="KW-0269">Exonuclease</keyword>
<dbReference type="SUPFAM" id="SSF56281">
    <property type="entry name" value="Metallo-hydrolase/oxidoreductase"/>
    <property type="match status" value="1"/>
</dbReference>
<dbReference type="PANTHER" id="PTHR23240:SF8">
    <property type="entry name" value="PROTEIN ARTEMIS"/>
    <property type="match status" value="1"/>
</dbReference>
<feature type="compositionally biased region" description="Polar residues" evidence="4">
    <location>
        <begin position="495"/>
        <end position="516"/>
    </location>
</feature>
<feature type="region of interest" description="Disordered" evidence="4">
    <location>
        <begin position="576"/>
        <end position="596"/>
    </location>
</feature>
<evidence type="ECO:0000313" key="6">
    <source>
        <dbReference type="Proteomes" id="UP000076744"/>
    </source>
</evidence>
<evidence type="ECO:0000313" key="5">
    <source>
        <dbReference type="EMBL" id="OAA69646.1"/>
    </source>
</evidence>
<gene>
    <name evidence="5" type="ORF">ISF_02916</name>
</gene>
<sequence length="596" mass="66857">MSTFGGVLSEFPEIQIDFFRRIEGRLPPLACFLSHVHSDHLAGLDALRSPFVYCSAATREILLRLERYPCRVNYAKELLEARQQTYKHLGNLLKPIPLETPTRLELAPNLEIQVTLFDANHCPGAVMFLIERDDTAVLYTGDIRSEPWFVNSIARHPALVEYTSGIRTLDKIYLDTSFTDNVPFQTKREGIAELLRKVALYPSDTVFYFQTWTYGYEEVWLALSKALGSKVHVDEYKMRIYTALSGKTGDHRFAALTGYMCGNAWHPGCLTADEGARLHSCEKGNLCAVASEPNVVRIQPIVAHLGDGTDIVEAGVGGGGNDFQRDAVLGSLSPQDVTALQELMKEVGQDDAAFFQSLLQTMTSGRDMPLGLTMDLFGEGLTTSIDKLATMLSRRRNSNPNNTTPLATSLPRVIRFPYARHSSYEELCHLVGTFKPLDVWPCTEDARWWWRNGHSIASYFGEFCSGTDFAYDRMLQVAYPDPPPPPPEEDEDARSTQTSKLASVNISERPSSSSQWRHVGPDDEERPDLPAPKRPRTEADDQEASQRSVASRIMDTDSAVRWDAYTRTLDGLYDGDWGTFPLLSTTDHHSKREEEL</sequence>
<dbReference type="GO" id="GO:0000723">
    <property type="term" value="P:telomere maintenance"/>
    <property type="evidence" value="ECO:0007669"/>
    <property type="project" value="TreeGrafter"/>
</dbReference>
<feature type="compositionally biased region" description="Basic and acidic residues" evidence="4">
    <location>
        <begin position="586"/>
        <end position="596"/>
    </location>
</feature>
<dbReference type="Proteomes" id="UP000076744">
    <property type="component" value="Unassembled WGS sequence"/>
</dbReference>
<evidence type="ECO:0000256" key="3">
    <source>
        <dbReference type="ARBA" id="ARBA00022839"/>
    </source>
</evidence>
<organism evidence="5 6">
    <name type="scientific">Cordyceps fumosorosea (strain ARSEF 2679)</name>
    <name type="common">Isaria fumosorosea</name>
    <dbReference type="NCBI Taxonomy" id="1081104"/>
    <lineage>
        <taxon>Eukaryota</taxon>
        <taxon>Fungi</taxon>
        <taxon>Dikarya</taxon>
        <taxon>Ascomycota</taxon>
        <taxon>Pezizomycotina</taxon>
        <taxon>Sordariomycetes</taxon>
        <taxon>Hypocreomycetidae</taxon>
        <taxon>Hypocreales</taxon>
        <taxon>Cordycipitaceae</taxon>
        <taxon>Cordyceps</taxon>
    </lineage>
</organism>
<keyword evidence="6" id="KW-1185">Reference proteome</keyword>
<dbReference type="Gene3D" id="3.60.15.10">
    <property type="entry name" value="Ribonuclease Z/Hydroxyacylglutathione hydrolase-like"/>
    <property type="match status" value="1"/>
</dbReference>
<name>A0A168B5G9_CORFA</name>
<reference evidence="5 6" key="1">
    <citation type="journal article" date="2016" name="Genome Biol. Evol.">
        <title>Divergent and convergent evolution of fungal pathogenicity.</title>
        <authorList>
            <person name="Shang Y."/>
            <person name="Xiao G."/>
            <person name="Zheng P."/>
            <person name="Cen K."/>
            <person name="Zhan S."/>
            <person name="Wang C."/>
        </authorList>
    </citation>
    <scope>NUCLEOTIDE SEQUENCE [LARGE SCALE GENOMIC DNA]</scope>
    <source>
        <strain evidence="5 6">ARSEF 2679</strain>
    </source>
</reference>
<dbReference type="PANTHER" id="PTHR23240">
    <property type="entry name" value="DNA CROSS-LINK REPAIR PROTEIN PSO2/SNM1-RELATED"/>
    <property type="match status" value="1"/>
</dbReference>
<dbReference type="STRING" id="1081104.A0A168B5G9"/>
<feature type="region of interest" description="Disordered" evidence="4">
    <location>
        <begin position="479"/>
        <end position="555"/>
    </location>
</feature>
<dbReference type="RefSeq" id="XP_018706250.1">
    <property type="nucleotide sequence ID" value="XM_018846522.1"/>
</dbReference>
<evidence type="ECO:0000256" key="4">
    <source>
        <dbReference type="SAM" id="MobiDB-lite"/>
    </source>
</evidence>
<protein>
    <submittedName>
        <fullName evidence="5">Uncharacterized protein</fullName>
    </submittedName>
</protein>
<dbReference type="GO" id="GO:0036297">
    <property type="term" value="P:interstrand cross-link repair"/>
    <property type="evidence" value="ECO:0007669"/>
    <property type="project" value="TreeGrafter"/>
</dbReference>
<proteinExistence type="predicted"/>
<keyword evidence="2" id="KW-0378">Hydrolase</keyword>
<dbReference type="OrthoDB" id="5561659at2759"/>
<dbReference type="Pfam" id="PF23023">
    <property type="entry name" value="Anti-Pycsar_Apyc1"/>
    <property type="match status" value="1"/>
</dbReference>
<dbReference type="GO" id="GO:0003684">
    <property type="term" value="F:damaged DNA binding"/>
    <property type="evidence" value="ECO:0007669"/>
    <property type="project" value="TreeGrafter"/>
</dbReference>
<dbReference type="InterPro" id="IPR036866">
    <property type="entry name" value="RibonucZ/Hydroxyglut_hydro"/>
</dbReference>